<feature type="non-terminal residue" evidence="1">
    <location>
        <position position="57"/>
    </location>
</feature>
<reference evidence="1" key="1">
    <citation type="journal article" date="2014" name="Front. Microbiol.">
        <title>High frequency of phylogenetically diverse reductive dehalogenase-homologous genes in deep subseafloor sedimentary metagenomes.</title>
        <authorList>
            <person name="Kawai M."/>
            <person name="Futagami T."/>
            <person name="Toyoda A."/>
            <person name="Takaki Y."/>
            <person name="Nishi S."/>
            <person name="Hori S."/>
            <person name="Arai W."/>
            <person name="Tsubouchi T."/>
            <person name="Morono Y."/>
            <person name="Uchiyama I."/>
            <person name="Ito T."/>
            <person name="Fujiyama A."/>
            <person name="Inagaki F."/>
            <person name="Takami H."/>
        </authorList>
    </citation>
    <scope>NUCLEOTIDE SEQUENCE</scope>
    <source>
        <strain evidence="1">Expedition CK06-06</strain>
    </source>
</reference>
<evidence type="ECO:0000313" key="1">
    <source>
        <dbReference type="EMBL" id="GAJ20498.1"/>
    </source>
</evidence>
<proteinExistence type="predicted"/>
<sequence>MFIFLIHNEVPVAKADERAPIDSTFQETLTIGINHVSNNRYREALALFDSLQNVFPH</sequence>
<accession>X1USN3</accession>
<protein>
    <recommendedName>
        <fullName evidence="2">Outer membrane lipoprotein BamD-like domain-containing protein</fullName>
    </recommendedName>
</protein>
<name>X1USN3_9ZZZZ</name>
<comment type="caution">
    <text evidence="1">The sequence shown here is derived from an EMBL/GenBank/DDBJ whole genome shotgun (WGS) entry which is preliminary data.</text>
</comment>
<dbReference type="AlphaFoldDB" id="X1USN3"/>
<evidence type="ECO:0008006" key="2">
    <source>
        <dbReference type="Google" id="ProtNLM"/>
    </source>
</evidence>
<organism evidence="1">
    <name type="scientific">marine sediment metagenome</name>
    <dbReference type="NCBI Taxonomy" id="412755"/>
    <lineage>
        <taxon>unclassified sequences</taxon>
        <taxon>metagenomes</taxon>
        <taxon>ecological metagenomes</taxon>
    </lineage>
</organism>
<gene>
    <name evidence="1" type="ORF">S12H4_62650</name>
</gene>
<dbReference type="EMBL" id="BARW01042140">
    <property type="protein sequence ID" value="GAJ20498.1"/>
    <property type="molecule type" value="Genomic_DNA"/>
</dbReference>